<keyword evidence="8" id="KW-1185">Reference proteome</keyword>
<evidence type="ECO:0000256" key="3">
    <source>
        <dbReference type="ARBA" id="ARBA00022801"/>
    </source>
</evidence>
<dbReference type="GO" id="GO:0003676">
    <property type="term" value="F:nucleic acid binding"/>
    <property type="evidence" value="ECO:0007669"/>
    <property type="project" value="InterPro"/>
</dbReference>
<gene>
    <name evidence="7" type="ORF">MKK02DRAFT_39373</name>
</gene>
<dbReference type="AlphaFoldDB" id="A0AA38HGH0"/>
<evidence type="ECO:0000259" key="6">
    <source>
        <dbReference type="SMART" id="SM00479"/>
    </source>
</evidence>
<dbReference type="SMART" id="SM00479">
    <property type="entry name" value="EXOIII"/>
    <property type="match status" value="1"/>
</dbReference>
<keyword evidence="4" id="KW-0269">Exonuclease</keyword>
<dbReference type="Proteomes" id="UP001164286">
    <property type="component" value="Unassembled WGS sequence"/>
</dbReference>
<dbReference type="PANTHER" id="PTHR12801">
    <property type="entry name" value="RNA EXONUCLEASE REXO1 / RECO3 FAMILY MEMBER-RELATED"/>
    <property type="match status" value="1"/>
</dbReference>
<dbReference type="GO" id="GO:0000027">
    <property type="term" value="P:ribosomal large subunit assembly"/>
    <property type="evidence" value="ECO:0007669"/>
    <property type="project" value="TreeGrafter"/>
</dbReference>
<dbReference type="PANTHER" id="PTHR12801:SF45">
    <property type="entry name" value="RNA EXONUCLEASE 4"/>
    <property type="match status" value="1"/>
</dbReference>
<evidence type="ECO:0000313" key="7">
    <source>
        <dbReference type="EMBL" id="KAI9639094.1"/>
    </source>
</evidence>
<dbReference type="Gene3D" id="3.30.420.10">
    <property type="entry name" value="Ribonuclease H-like superfamily/Ribonuclease H"/>
    <property type="match status" value="1"/>
</dbReference>
<dbReference type="GeneID" id="77729768"/>
<evidence type="ECO:0000256" key="2">
    <source>
        <dbReference type="ARBA" id="ARBA00022722"/>
    </source>
</evidence>
<dbReference type="InterPro" id="IPR013520">
    <property type="entry name" value="Ribonucl_H"/>
</dbReference>
<reference evidence="7" key="1">
    <citation type="journal article" date="2022" name="G3 (Bethesda)">
        <title>High quality genome of the basidiomycete yeast Dioszegia hungarica PDD-24b-2 isolated from cloud water.</title>
        <authorList>
            <person name="Jarrige D."/>
            <person name="Haridas S."/>
            <person name="Bleykasten-Grosshans C."/>
            <person name="Joly M."/>
            <person name="Nadalig T."/>
            <person name="Sancelme M."/>
            <person name="Vuilleumier S."/>
            <person name="Grigoriev I.V."/>
            <person name="Amato P."/>
            <person name="Bringel F."/>
        </authorList>
    </citation>
    <scope>NUCLEOTIDE SEQUENCE</scope>
    <source>
        <strain evidence="7">PDD-24b-2</strain>
    </source>
</reference>
<keyword evidence="1" id="KW-0698">rRNA processing</keyword>
<comment type="function">
    <text evidence="5">Exoribonuclease involved in ribosome biosynthesis. Involved in the processing of ITS1, the internal transcribed spacer localized between the 18S and 5.8S rRNAs.</text>
</comment>
<dbReference type="SUPFAM" id="SSF53098">
    <property type="entry name" value="Ribonuclease H-like"/>
    <property type="match status" value="1"/>
</dbReference>
<proteinExistence type="predicted"/>
<dbReference type="GO" id="GO:0006364">
    <property type="term" value="P:rRNA processing"/>
    <property type="evidence" value="ECO:0007669"/>
    <property type="project" value="UniProtKB-KW"/>
</dbReference>
<keyword evidence="2" id="KW-0540">Nuclease</keyword>
<name>A0AA38HGH0_9TREE</name>
<dbReference type="EMBL" id="JAKWFO010000001">
    <property type="protein sequence ID" value="KAI9639094.1"/>
    <property type="molecule type" value="Genomic_DNA"/>
</dbReference>
<evidence type="ECO:0000313" key="8">
    <source>
        <dbReference type="Proteomes" id="UP001164286"/>
    </source>
</evidence>
<dbReference type="RefSeq" id="XP_052948871.1">
    <property type="nucleotide sequence ID" value="XM_053090563.1"/>
</dbReference>
<organism evidence="7 8">
    <name type="scientific">Dioszegia hungarica</name>
    <dbReference type="NCBI Taxonomy" id="4972"/>
    <lineage>
        <taxon>Eukaryota</taxon>
        <taxon>Fungi</taxon>
        <taxon>Dikarya</taxon>
        <taxon>Basidiomycota</taxon>
        <taxon>Agaricomycotina</taxon>
        <taxon>Tremellomycetes</taxon>
        <taxon>Tremellales</taxon>
        <taxon>Bulleribasidiaceae</taxon>
        <taxon>Dioszegia</taxon>
    </lineage>
</organism>
<dbReference type="GO" id="GO:0004527">
    <property type="term" value="F:exonuclease activity"/>
    <property type="evidence" value="ECO:0007669"/>
    <property type="project" value="UniProtKB-KW"/>
</dbReference>
<feature type="domain" description="Exonuclease" evidence="6">
    <location>
        <begin position="8"/>
        <end position="171"/>
    </location>
</feature>
<dbReference type="InterPro" id="IPR047021">
    <property type="entry name" value="REXO1/3/4-like"/>
</dbReference>
<keyword evidence="3" id="KW-0378">Hydrolase</keyword>
<evidence type="ECO:0000256" key="4">
    <source>
        <dbReference type="ARBA" id="ARBA00022839"/>
    </source>
</evidence>
<evidence type="ECO:0000256" key="1">
    <source>
        <dbReference type="ARBA" id="ARBA00022552"/>
    </source>
</evidence>
<dbReference type="InterPro" id="IPR036397">
    <property type="entry name" value="RNaseH_sf"/>
</dbReference>
<protein>
    <submittedName>
        <fullName evidence="7">Ribonuclease H-like domain-containing protein</fullName>
    </submittedName>
</protein>
<dbReference type="InterPro" id="IPR012337">
    <property type="entry name" value="RNaseH-like_sf"/>
</dbReference>
<accession>A0AA38HGH0</accession>
<evidence type="ECO:0000256" key="5">
    <source>
        <dbReference type="ARBA" id="ARBA00025599"/>
    </source>
</evidence>
<dbReference type="Pfam" id="PF00929">
    <property type="entry name" value="RNase_T"/>
    <property type="match status" value="1"/>
</dbReference>
<comment type="caution">
    <text evidence="7">The sequence shown here is derived from an EMBL/GenBank/DDBJ whole genome shotgun (WGS) entry which is preliminary data.</text>
</comment>
<sequence length="191" mass="21211">MEYPPLEKYVGIDCETVSVRGGSALAKVAIIDYKGEVLLLSHVWVHPKNVVSWVTNITGLKPGDLDGAPTFEQIQPKIEAVLEGKIIIGHAVFNDLAAIQHQHPYEDVRDTALYYPLRKLMGIDREGELPSLKKMTAKVLGKEIQGGVHDPIEDAKASIDIFLTVREEYETLLAKGGEISGMPPSYAKWYW</sequence>
<dbReference type="GO" id="GO:0005634">
    <property type="term" value="C:nucleus"/>
    <property type="evidence" value="ECO:0007669"/>
    <property type="project" value="TreeGrafter"/>
</dbReference>